<protein>
    <submittedName>
        <fullName evidence="9">DEAD/DEAH box helicase, putative</fullName>
    </submittedName>
</protein>
<evidence type="ECO:0000259" key="7">
    <source>
        <dbReference type="PROSITE" id="PS51192"/>
    </source>
</evidence>
<dbReference type="GO" id="GO:0016787">
    <property type="term" value="F:hydrolase activity"/>
    <property type="evidence" value="ECO:0007669"/>
    <property type="project" value="UniProtKB-KW"/>
</dbReference>
<dbReference type="Gene3D" id="3.40.50.300">
    <property type="entry name" value="P-loop containing nucleotide triphosphate hydrolases"/>
    <property type="match status" value="2"/>
</dbReference>
<feature type="compositionally biased region" description="Basic and acidic residues" evidence="5">
    <location>
        <begin position="1244"/>
        <end position="1258"/>
    </location>
</feature>
<feature type="region of interest" description="Disordered" evidence="5">
    <location>
        <begin position="922"/>
        <end position="1023"/>
    </location>
</feature>
<dbReference type="Pfam" id="PF00271">
    <property type="entry name" value="Helicase_C"/>
    <property type="match status" value="1"/>
</dbReference>
<dbReference type="CDD" id="cd18787">
    <property type="entry name" value="SF2_C_DEAD"/>
    <property type="match status" value="1"/>
</dbReference>
<dbReference type="EMBL" id="LN714482">
    <property type="protein sequence ID" value="CEL66852.1"/>
    <property type="molecule type" value="Genomic_DNA"/>
</dbReference>
<feature type="region of interest" description="Disordered" evidence="5">
    <location>
        <begin position="1244"/>
        <end position="1280"/>
    </location>
</feature>
<name>A0A0F7UES2_NEOCL</name>
<feature type="compositionally biased region" description="Low complexity" evidence="5">
    <location>
        <begin position="1260"/>
        <end position="1269"/>
    </location>
</feature>
<reference evidence="9" key="1">
    <citation type="journal article" date="2015" name="PLoS ONE">
        <title>Comprehensive Evaluation of Toxoplasma gondii VEG and Neospora caninum LIV Genomes with Tachyzoite Stage Transcriptome and Proteome Defines Novel Transcript Features.</title>
        <authorList>
            <person name="Ramaprasad A."/>
            <person name="Mourier T."/>
            <person name="Naeem R."/>
            <person name="Malas T.B."/>
            <person name="Moussa E."/>
            <person name="Panigrahi A."/>
            <person name="Vermont S.J."/>
            <person name="Otto T.D."/>
            <person name="Wastling J."/>
            <person name="Pain A."/>
        </authorList>
    </citation>
    <scope>NUCLEOTIDE SEQUENCE</scope>
    <source>
        <strain evidence="9">Liverpool</strain>
    </source>
</reference>
<dbReference type="SUPFAM" id="SSF52540">
    <property type="entry name" value="P-loop containing nucleoside triphosphate hydrolases"/>
    <property type="match status" value="2"/>
</dbReference>
<feature type="compositionally biased region" description="Basic and acidic residues" evidence="5">
    <location>
        <begin position="465"/>
        <end position="474"/>
    </location>
</feature>
<dbReference type="PROSITE" id="PS51192">
    <property type="entry name" value="HELICASE_ATP_BIND_1"/>
    <property type="match status" value="1"/>
</dbReference>
<feature type="domain" description="Helicase ATP-binding" evidence="7">
    <location>
        <begin position="1212"/>
        <end position="1473"/>
    </location>
</feature>
<organism evidence="9">
    <name type="scientific">Neospora caninum (strain Liverpool)</name>
    <dbReference type="NCBI Taxonomy" id="572307"/>
    <lineage>
        <taxon>Eukaryota</taxon>
        <taxon>Sar</taxon>
        <taxon>Alveolata</taxon>
        <taxon>Apicomplexa</taxon>
        <taxon>Conoidasida</taxon>
        <taxon>Coccidia</taxon>
        <taxon>Eucoccidiorida</taxon>
        <taxon>Eimeriorina</taxon>
        <taxon>Sarcocystidae</taxon>
        <taxon>Neospora</taxon>
    </lineage>
</organism>
<evidence type="ECO:0000256" key="5">
    <source>
        <dbReference type="SAM" id="MobiDB-lite"/>
    </source>
</evidence>
<dbReference type="InterPro" id="IPR001650">
    <property type="entry name" value="Helicase_C-like"/>
</dbReference>
<dbReference type="PROSITE" id="PS51194">
    <property type="entry name" value="HELICASE_CTER"/>
    <property type="match status" value="1"/>
</dbReference>
<feature type="region of interest" description="Disordered" evidence="5">
    <location>
        <begin position="547"/>
        <end position="593"/>
    </location>
</feature>
<feature type="domain" description="Helicase C-terminal" evidence="8">
    <location>
        <begin position="1562"/>
        <end position="1720"/>
    </location>
</feature>
<dbReference type="SMART" id="SM00487">
    <property type="entry name" value="DEXDc"/>
    <property type="match status" value="1"/>
</dbReference>
<dbReference type="GO" id="GO:0004386">
    <property type="term" value="F:helicase activity"/>
    <property type="evidence" value="ECO:0007669"/>
    <property type="project" value="UniProtKB-KW"/>
</dbReference>
<feature type="compositionally biased region" description="Low complexity" evidence="5">
    <location>
        <begin position="1093"/>
        <end position="1108"/>
    </location>
</feature>
<dbReference type="CDD" id="cd00268">
    <property type="entry name" value="DEADc"/>
    <property type="match status" value="1"/>
</dbReference>
<feature type="region of interest" description="Disordered" evidence="5">
    <location>
        <begin position="286"/>
        <end position="386"/>
    </location>
</feature>
<dbReference type="GO" id="GO:0003676">
    <property type="term" value="F:nucleic acid binding"/>
    <property type="evidence" value="ECO:0007669"/>
    <property type="project" value="InterPro"/>
</dbReference>
<evidence type="ECO:0000259" key="8">
    <source>
        <dbReference type="PROSITE" id="PS51194"/>
    </source>
</evidence>
<sequence>MAGFQLLGLLFAVLCCGASAAARVVLHVGSHASALRQPAVHFDAPSSFTAPALGSALSMRENLHFAFGPRIPESAAAKADPHAFVARGQKHLWRSSHHALAESWLSSFSAPSSGPPSLQLASAFLRCLQHPRATSFLQVQKNAFPASGGSARRTTIPSQRDTLVTLSLFFRLSFCRNAPYSPLKFGSHVYAHPAFLVRSGALPFSPFSAFSILSRFQRSNTIGALRMRTENLRIACSHLHTRFPVWKADRHRTADCFPPFRDEGRGRIHGRNNCNLRRYAGVFGESEVNPTGAEGRRSCPGIAEVPQNDANDARAGYEQASGAVHPGSGGEGNGSAGSDSPYCSRVDHRHGYSEPVTGESGCGDKTGGDDESTPCGLESPGDADEGNVDAAFLLKKAEELPREEIEGLIQHLRENLPHLIEPVHAQFVEEIHRRLTSREDADETSSPGSAPRSAVSFSAGEESEEWRGTEDGMTKDTASSMEEGNDSQEDDAGHSEVAADGDEHYEQESPPEAQISDSLFDDLSIYSAEELHLILRLLLREAEKVDRAEASGTSVGRPAEPRLPPAPRRDLSTPPWETEEEDEEEDTGPSGASVPLAELLATRESIGDVTAIPRYKLIEILEKLSPFIAALPFDDFLNAPSAFTTEQLRDVVGLALARMQQGIYSARDPMVVRRIGKWRARREKYAAFRRKEIASEKQETGTTGEEGRCGVELSGVRTVETPAQIGNVSEVRKGGKSENVSEANRTRRHQSERGGETRSAFRGLDLSLPSGTLDPSKLSRLSDSMSRGVYGVKTLSPPPANAEGSHLDGGGNEQMTEGEEIDVADLEDEALVDDGTSEEGFSPHKDSESILGVADQAEVEGMTDEELTLAGADVCEMGVTTLRTILASDENALYRPRSLRTKADVEALSWRQLRDAYAELSRRAQGNEESDIVQGKKKIVGDEEGEAEQGRTPGGPGSGGEDTRGKDKKKAAKQRWKGAEEAETSEVSEAPDKSLEASTWTFDSRSETEWAESPDAERLRKGRDVAAAARGCLQYVAAHLKRAASRDDASRSIAHLDDSASEFQGETDVETSVGAQAVSKVGTEDEDEATDLSPVSSSTPVSSLRPMPSAAAVTAPAVSAPSFSSRESSDLEKKASVVLSEEETFSTSPVSTQLSLSSSLASVSSSPSFLSFRGLGLSPSVAASASAFLGSSATPSPVQAAGIPRLLRFMNSPEEAPRGALVLGAQTGSGKTLAYLLPLVHQLKREEERETESRERTSRGSRGQNRSSGAAPAGNDACRSPSACASFVPGRGEEFDEEALSDDALRHFDQKEAGRPRALILTPTWELADQVARTLKALSASFPLTARTDETCRGSSETAFAGRVTHAQQMMAPRLSVLSLAGDGSLGHQRQQLRERTRLDVVVGTPPRILKLAEWGLLRLSDLRFLVIDEADAMLLSEGFDSEIRQVLANLSPTGRRFSEAEADTRRLQESPERRGSGDGKESLPRADGRQKGAVPDDRRAKGICRIPVIAAAATVSSRLGRALESLTGGPAELIEASGIHVPPESVRHEMIDVGGRDKLELLREILRSHEGIRAARKVLIFTNSVQACRACDFAARDTLARTPGGSGSVLSCHGSMPPAIRKAHFNRFANGACKFLVCTDLASRGLDLPAVGAVILFDFPLSPVAYLHRAGRTGRMGRKGLVVSLVTKKDQVLATAIQRALETGTANLAELSSNKADYQKGGRLHFLSQAGGYNTTERKLSEPYRVSSKTRRAGWKPPKSAAWHQERAEHIRRRRQKQKTEKDYRRGKEKKKKEEHRQRSKRGAVIAATKRRPS</sequence>
<evidence type="ECO:0000256" key="3">
    <source>
        <dbReference type="ARBA" id="ARBA00022806"/>
    </source>
</evidence>
<feature type="region of interest" description="Disordered" evidence="5">
    <location>
        <begin position="1458"/>
        <end position="1499"/>
    </location>
</feature>
<dbReference type="InterPro" id="IPR014001">
    <property type="entry name" value="Helicase_ATP-bd"/>
</dbReference>
<proteinExistence type="predicted"/>
<feature type="region of interest" description="Disordered" evidence="5">
    <location>
        <begin position="435"/>
        <end position="494"/>
    </location>
</feature>
<keyword evidence="3 9" id="KW-0347">Helicase</keyword>
<gene>
    <name evidence="9" type="ORF">BN1204_026590</name>
</gene>
<keyword evidence="4" id="KW-0067">ATP-binding</keyword>
<evidence type="ECO:0000256" key="6">
    <source>
        <dbReference type="SAM" id="SignalP"/>
    </source>
</evidence>
<keyword evidence="2" id="KW-0378">Hydrolase</keyword>
<feature type="chain" id="PRO_5002523104" evidence="6">
    <location>
        <begin position="22"/>
        <end position="1815"/>
    </location>
</feature>
<evidence type="ECO:0000256" key="1">
    <source>
        <dbReference type="ARBA" id="ARBA00022741"/>
    </source>
</evidence>
<dbReference type="Pfam" id="PF00270">
    <property type="entry name" value="DEAD"/>
    <property type="match status" value="1"/>
</dbReference>
<keyword evidence="6" id="KW-0732">Signal</keyword>
<feature type="signal peptide" evidence="6">
    <location>
        <begin position="1"/>
        <end position="21"/>
    </location>
</feature>
<dbReference type="InterPro" id="IPR011545">
    <property type="entry name" value="DEAD/DEAH_box_helicase_dom"/>
</dbReference>
<dbReference type="GO" id="GO:0005524">
    <property type="term" value="F:ATP binding"/>
    <property type="evidence" value="ECO:0007669"/>
    <property type="project" value="UniProtKB-KW"/>
</dbReference>
<feature type="region of interest" description="Disordered" evidence="5">
    <location>
        <begin position="1741"/>
        <end position="1815"/>
    </location>
</feature>
<feature type="region of interest" description="Disordered" evidence="5">
    <location>
        <begin position="731"/>
        <end position="780"/>
    </location>
</feature>
<feature type="compositionally biased region" description="Basic residues" evidence="5">
    <location>
        <begin position="966"/>
        <end position="976"/>
    </location>
</feature>
<feature type="compositionally biased region" description="Acidic residues" evidence="5">
    <location>
        <begin position="577"/>
        <end position="587"/>
    </location>
</feature>
<accession>A0A0F7UES2</accession>
<feature type="compositionally biased region" description="Basic residues" evidence="5">
    <location>
        <begin position="1788"/>
        <end position="1803"/>
    </location>
</feature>
<keyword evidence="1" id="KW-0547">Nucleotide-binding</keyword>
<dbReference type="InterPro" id="IPR027417">
    <property type="entry name" value="P-loop_NTPase"/>
</dbReference>
<feature type="region of interest" description="Disordered" evidence="5">
    <location>
        <begin position="1078"/>
        <end position="1108"/>
    </location>
</feature>
<evidence type="ECO:0000313" key="9">
    <source>
        <dbReference type="EMBL" id="CEL66852.1"/>
    </source>
</evidence>
<evidence type="ECO:0000256" key="4">
    <source>
        <dbReference type="ARBA" id="ARBA00022840"/>
    </source>
</evidence>
<evidence type="ECO:0000256" key="2">
    <source>
        <dbReference type="ARBA" id="ARBA00022801"/>
    </source>
</evidence>
<dbReference type="SMART" id="SM00490">
    <property type="entry name" value="HELICc"/>
    <property type="match status" value="1"/>
</dbReference>
<dbReference type="PANTHER" id="PTHR47960">
    <property type="entry name" value="DEAD-BOX ATP-DEPENDENT RNA HELICASE 50"/>
    <property type="match status" value="1"/>
</dbReference>
<dbReference type="InterPro" id="IPR044742">
    <property type="entry name" value="DEAD/DEAH_RhlB"/>
</dbReference>